<keyword evidence="4 14" id="KW-0997">Cell inner membrane</keyword>
<keyword evidence="6 14" id="KW-0645">Protease</keyword>
<keyword evidence="10 14" id="KW-0573">Peptidoglycan synthesis</keyword>
<feature type="binding site" evidence="14">
    <location>
        <position position="372"/>
    </location>
    <ligand>
        <name>Zn(2+)</name>
        <dbReference type="ChEBI" id="CHEBI:29105"/>
    </ligand>
</feature>
<keyword evidence="11 14" id="KW-1133">Transmembrane helix</keyword>
<feature type="binding site" evidence="14">
    <location>
        <position position="351"/>
    </location>
    <ligand>
        <name>Zn(2+)</name>
        <dbReference type="ChEBI" id="CHEBI:29105"/>
    </ligand>
</feature>
<keyword evidence="14" id="KW-0862">Zinc</keyword>
<dbReference type="Proteomes" id="UP000253769">
    <property type="component" value="Unassembled WGS sequence"/>
</dbReference>
<feature type="domain" description="Penicillin-binding protein dimerisation" evidence="16">
    <location>
        <begin position="64"/>
        <end position="235"/>
    </location>
</feature>
<evidence type="ECO:0000256" key="7">
    <source>
        <dbReference type="ARBA" id="ARBA00022692"/>
    </source>
</evidence>
<comment type="catalytic activity">
    <reaction evidence="14">
        <text>Preferential cleavage: (Ac)2-L-Lys-D-Ala-|-D-Ala. Also transpeptidation of peptidyl-alanyl moieties that are N-acyl substituents of D-alanine.</text>
        <dbReference type="EC" id="3.4.16.4"/>
    </reaction>
</comment>
<proteinExistence type="inferred from homology"/>
<evidence type="ECO:0000313" key="18">
    <source>
        <dbReference type="Proteomes" id="UP000253769"/>
    </source>
</evidence>
<accession>A0A369WSE0</accession>
<keyword evidence="18" id="KW-1185">Reference proteome</keyword>
<keyword evidence="13 14" id="KW-0961">Cell wall biogenesis/degradation</keyword>
<dbReference type="GO" id="GO:0005886">
    <property type="term" value="C:plasma membrane"/>
    <property type="evidence" value="ECO:0007669"/>
    <property type="project" value="UniProtKB-SubCell"/>
</dbReference>
<keyword evidence="7 14" id="KW-0812">Transmembrane</keyword>
<dbReference type="GO" id="GO:0071555">
    <property type="term" value="P:cell wall organization"/>
    <property type="evidence" value="ECO:0007669"/>
    <property type="project" value="UniProtKB-KW"/>
</dbReference>
<keyword evidence="14" id="KW-0479">Metal-binding</keyword>
<dbReference type="UniPathway" id="UPA00219"/>
<dbReference type="GO" id="GO:0009002">
    <property type="term" value="F:serine-type D-Ala-D-Ala carboxypeptidase activity"/>
    <property type="evidence" value="ECO:0007669"/>
    <property type="project" value="UniProtKB-UniRule"/>
</dbReference>
<evidence type="ECO:0000256" key="1">
    <source>
        <dbReference type="ARBA" id="ARBA00004167"/>
    </source>
</evidence>
<dbReference type="Gene3D" id="3.90.1310.10">
    <property type="entry name" value="Penicillin-binding protein 2a (Domain 2)"/>
    <property type="match status" value="1"/>
</dbReference>
<feature type="binding site" evidence="14">
    <location>
        <position position="366"/>
    </location>
    <ligand>
        <name>Zn(2+)</name>
        <dbReference type="ChEBI" id="CHEBI:29105"/>
    </ligand>
</feature>
<dbReference type="InterPro" id="IPR017790">
    <property type="entry name" value="Penicillin-binding_protein_2"/>
</dbReference>
<dbReference type="EMBL" id="QQOH01000001">
    <property type="protein sequence ID" value="RDE24093.1"/>
    <property type="molecule type" value="Genomic_DNA"/>
</dbReference>
<comment type="subcellular location">
    <subcellularLocation>
        <location evidence="14">Cell inner membrane</location>
        <topology evidence="14">Single-pass membrane protein</topology>
    </subcellularLocation>
    <subcellularLocation>
        <location evidence="2">Cell membrane</location>
    </subcellularLocation>
    <subcellularLocation>
        <location evidence="1">Membrane</location>
        <topology evidence="1">Single-pass membrane protein</topology>
    </subcellularLocation>
</comment>
<dbReference type="Pfam" id="PF03717">
    <property type="entry name" value="PBP_dimer"/>
    <property type="match status" value="1"/>
</dbReference>
<comment type="cofactor">
    <cofactor evidence="14">
        <name>Zn(2+)</name>
        <dbReference type="ChEBI" id="CHEBI:29105"/>
    </cofactor>
    <text evidence="14">Binds one Zn(2+) ion per subunit.</text>
</comment>
<keyword evidence="5 14" id="KW-0121">Carboxypeptidase</keyword>
<evidence type="ECO:0000259" key="16">
    <source>
        <dbReference type="Pfam" id="PF03717"/>
    </source>
</evidence>
<dbReference type="Gene3D" id="3.40.710.10">
    <property type="entry name" value="DD-peptidase/beta-lactamase superfamily"/>
    <property type="match status" value="1"/>
</dbReference>
<feature type="active site" description="Acyl-ester intermediate" evidence="14">
    <location>
        <position position="327"/>
    </location>
</feature>
<dbReference type="GO" id="GO:0008658">
    <property type="term" value="F:penicillin binding"/>
    <property type="evidence" value="ECO:0007669"/>
    <property type="project" value="UniProtKB-UniRule"/>
</dbReference>
<organism evidence="17 18">
    <name type="scientific">Motiliproteus coralliicola</name>
    <dbReference type="NCBI Taxonomy" id="2283196"/>
    <lineage>
        <taxon>Bacteria</taxon>
        <taxon>Pseudomonadati</taxon>
        <taxon>Pseudomonadota</taxon>
        <taxon>Gammaproteobacteria</taxon>
        <taxon>Oceanospirillales</taxon>
        <taxon>Oceanospirillaceae</taxon>
        <taxon>Motiliproteus</taxon>
    </lineage>
</organism>
<dbReference type="InterPro" id="IPR001460">
    <property type="entry name" value="PCN-bd_Tpept"/>
</dbReference>
<dbReference type="EC" id="3.4.16.4" evidence="14"/>
<comment type="function">
    <text evidence="14">Catalyzes cross-linking of the peptidoglycan cell wall.</text>
</comment>
<dbReference type="SUPFAM" id="SSF56519">
    <property type="entry name" value="Penicillin binding protein dimerisation domain"/>
    <property type="match status" value="1"/>
</dbReference>
<dbReference type="SUPFAM" id="SSF56601">
    <property type="entry name" value="beta-lactamase/transpeptidase-like"/>
    <property type="match status" value="1"/>
</dbReference>
<evidence type="ECO:0000313" key="17">
    <source>
        <dbReference type="EMBL" id="RDE24093.1"/>
    </source>
</evidence>
<evidence type="ECO:0000256" key="10">
    <source>
        <dbReference type="ARBA" id="ARBA00022984"/>
    </source>
</evidence>
<keyword evidence="12 14" id="KW-0472">Membrane</keyword>
<dbReference type="GO" id="GO:0009252">
    <property type="term" value="P:peptidoglycan biosynthetic process"/>
    <property type="evidence" value="ECO:0007669"/>
    <property type="project" value="UniProtKB-UniRule"/>
</dbReference>
<evidence type="ECO:0000259" key="15">
    <source>
        <dbReference type="Pfam" id="PF00905"/>
    </source>
</evidence>
<dbReference type="AlphaFoldDB" id="A0A369WSE0"/>
<evidence type="ECO:0000256" key="2">
    <source>
        <dbReference type="ARBA" id="ARBA00004236"/>
    </source>
</evidence>
<sequence>MRKPVALKDHQRERRTFRFRSVLAFAVVVLMMFGLVSRLIYLQVVEHERYRSLSDQNRIQLQPVPPNRGLIYDTNGVLLADNRPSHNLSLVKERVPDLEATIAELSTLVQISERDIEGFQRRLNQRRRPFEAVPLRFRLSDEDIARVAVNFHRLPGVQIDAELIRYYPYGQSLVHALGYVGRINQRELGEVDQQNYSGTHHIGKLGVERFYEDQLHGRVGVQQVETNARGQVLQVVERDDPTPGRDLTLYLDLELQQTAEQLLGDRRGAVVALDPETGGILALVSTPGYDPNPFVTGISGRDYRGLQQHEDLPLFNRALRGRYPPASTIKPIIGLAAIDSGTVGLGHKVWDPGWYQITKEGRFYRDWKRQGHGMVNLRDAIAESCDVFFYDIGHRMGIDPMSDYLGRFGFGKITTLDLPEAHGALLPSRDWKKAVRGRSWYPGDSLNLSIGQGFMISTPMQLATATMVIANRGKWINPRMLKAMSGEDEQGNPFVLDVPDRKLMPDIELNRDSYWDYLRRSMVEVMHGKKGTARRSAKDSPYRIAGKTGTAQVVRIKQDEEYDAEKLAERHRDHGLFVGFAPANKPEIVVAVIVENGGGGSSAAAPVARELFDNYLLRESQLQSQEQLADNGGAS</sequence>
<dbReference type="OrthoDB" id="9766847at2"/>
<reference evidence="17 18" key="1">
    <citation type="submission" date="2018-07" db="EMBL/GenBank/DDBJ databases">
        <title>Motiliproteus coralliicola sp. nov., a bacterium isolated from Coral.</title>
        <authorList>
            <person name="Wang G."/>
        </authorList>
    </citation>
    <scope>NUCLEOTIDE SEQUENCE [LARGE SCALE GENOMIC DNA]</scope>
    <source>
        <strain evidence="17 18">C34</strain>
    </source>
</reference>
<feature type="binding site" evidence="14">
    <location>
        <position position="385"/>
    </location>
    <ligand>
        <name>Zn(2+)</name>
        <dbReference type="ChEBI" id="CHEBI:29105"/>
    </ligand>
</feature>
<dbReference type="HAMAP" id="MF_02081">
    <property type="entry name" value="MrdA_transpept"/>
    <property type="match status" value="1"/>
</dbReference>
<dbReference type="InterPro" id="IPR050515">
    <property type="entry name" value="Beta-lactam/transpept"/>
</dbReference>
<feature type="domain" description="Penicillin-binding protein transpeptidase" evidence="15">
    <location>
        <begin position="268"/>
        <end position="612"/>
    </location>
</feature>
<dbReference type="Pfam" id="PF00905">
    <property type="entry name" value="Transpeptidase"/>
    <property type="match status" value="1"/>
</dbReference>
<dbReference type="GO" id="GO:0008360">
    <property type="term" value="P:regulation of cell shape"/>
    <property type="evidence" value="ECO:0007669"/>
    <property type="project" value="UniProtKB-KW"/>
</dbReference>
<evidence type="ECO:0000256" key="5">
    <source>
        <dbReference type="ARBA" id="ARBA00022645"/>
    </source>
</evidence>
<comment type="similarity">
    <text evidence="14">Belongs to the transpeptidase family. MrdA subfamily.</text>
</comment>
<feature type="transmembrane region" description="Helical" evidence="14">
    <location>
        <begin position="21"/>
        <end position="41"/>
    </location>
</feature>
<dbReference type="GO" id="GO:0071972">
    <property type="term" value="F:peptidoglycan L,D-transpeptidase activity"/>
    <property type="evidence" value="ECO:0007669"/>
    <property type="project" value="TreeGrafter"/>
</dbReference>
<dbReference type="InterPro" id="IPR036138">
    <property type="entry name" value="PBP_dimer_sf"/>
</dbReference>
<keyword evidence="9 14" id="KW-0133">Cell shape</keyword>
<comment type="pathway">
    <text evidence="14">Cell wall biogenesis; peptidoglycan biosynthesis.</text>
</comment>
<keyword evidence="8 14" id="KW-0378">Hydrolase</keyword>
<evidence type="ECO:0000256" key="4">
    <source>
        <dbReference type="ARBA" id="ARBA00022519"/>
    </source>
</evidence>
<evidence type="ECO:0000256" key="13">
    <source>
        <dbReference type="ARBA" id="ARBA00023316"/>
    </source>
</evidence>
<gene>
    <name evidence="14 17" type="primary">mrdA</name>
    <name evidence="17" type="ORF">DV711_00340</name>
</gene>
<evidence type="ECO:0000256" key="14">
    <source>
        <dbReference type="HAMAP-Rule" id="MF_02081"/>
    </source>
</evidence>
<protein>
    <recommendedName>
        <fullName evidence="14">Peptidoglycan D,D-transpeptidase MrdA</fullName>
        <ecNumber evidence="14">3.4.16.4</ecNumber>
    </recommendedName>
    <alternativeName>
        <fullName evidence="14">Penicillin-binding protein 2</fullName>
        <shortName evidence="14">PBP-2</shortName>
    </alternativeName>
</protein>
<evidence type="ECO:0000256" key="9">
    <source>
        <dbReference type="ARBA" id="ARBA00022960"/>
    </source>
</evidence>
<dbReference type="NCBIfam" id="TIGR03423">
    <property type="entry name" value="pbp2_mrdA"/>
    <property type="match status" value="1"/>
</dbReference>
<dbReference type="GO" id="GO:0008270">
    <property type="term" value="F:zinc ion binding"/>
    <property type="evidence" value="ECO:0007669"/>
    <property type="project" value="UniProtKB-UniRule"/>
</dbReference>
<evidence type="ECO:0000256" key="12">
    <source>
        <dbReference type="ARBA" id="ARBA00023136"/>
    </source>
</evidence>
<evidence type="ECO:0000256" key="11">
    <source>
        <dbReference type="ARBA" id="ARBA00022989"/>
    </source>
</evidence>
<comment type="caution">
    <text evidence="17">The sequence shown here is derived from an EMBL/GenBank/DDBJ whole genome shotgun (WGS) entry which is preliminary data.</text>
</comment>
<dbReference type="PANTHER" id="PTHR30627:SF2">
    <property type="entry name" value="PEPTIDOGLYCAN D,D-TRANSPEPTIDASE MRDA"/>
    <property type="match status" value="1"/>
</dbReference>
<evidence type="ECO:0000256" key="8">
    <source>
        <dbReference type="ARBA" id="ARBA00022801"/>
    </source>
</evidence>
<evidence type="ECO:0000256" key="3">
    <source>
        <dbReference type="ARBA" id="ARBA00022475"/>
    </source>
</evidence>
<dbReference type="InterPro" id="IPR012338">
    <property type="entry name" value="Beta-lactam/transpept-like"/>
</dbReference>
<dbReference type="InterPro" id="IPR005311">
    <property type="entry name" value="PBP_dimer"/>
</dbReference>
<dbReference type="RefSeq" id="WP_114693674.1">
    <property type="nucleotide sequence ID" value="NZ_QQOH01000001.1"/>
</dbReference>
<name>A0A369WSE0_9GAMM</name>
<evidence type="ECO:0000256" key="6">
    <source>
        <dbReference type="ARBA" id="ARBA00022670"/>
    </source>
</evidence>
<dbReference type="GO" id="GO:0006508">
    <property type="term" value="P:proteolysis"/>
    <property type="evidence" value="ECO:0007669"/>
    <property type="project" value="UniProtKB-KW"/>
</dbReference>
<dbReference type="Gene3D" id="3.30.1390.30">
    <property type="entry name" value="Penicillin-binding protein 2a, domain 3"/>
    <property type="match status" value="1"/>
</dbReference>
<keyword evidence="3 14" id="KW-1003">Cell membrane</keyword>
<dbReference type="PANTHER" id="PTHR30627">
    <property type="entry name" value="PEPTIDOGLYCAN D,D-TRANSPEPTIDASE"/>
    <property type="match status" value="1"/>
</dbReference>